<dbReference type="PANTHER" id="PTHR11364:SF27">
    <property type="entry name" value="SULFURTRANSFERASE"/>
    <property type="match status" value="1"/>
</dbReference>
<organism evidence="4 5">
    <name type="scientific">Janibacter melonis</name>
    <dbReference type="NCBI Taxonomy" id="262209"/>
    <lineage>
        <taxon>Bacteria</taxon>
        <taxon>Bacillati</taxon>
        <taxon>Actinomycetota</taxon>
        <taxon>Actinomycetes</taxon>
        <taxon>Micrococcales</taxon>
        <taxon>Intrasporangiaceae</taxon>
        <taxon>Janibacter</taxon>
    </lineage>
</organism>
<dbReference type="RefSeq" id="WP_068274054.1">
    <property type="nucleotide sequence ID" value="NZ_LQZG01000002.1"/>
</dbReference>
<comment type="caution">
    <text evidence="4">The sequence shown here is derived from an EMBL/GenBank/DDBJ whole genome shotgun (WGS) entry which is preliminary data.</text>
</comment>
<dbReference type="PANTHER" id="PTHR11364">
    <property type="entry name" value="THIOSULFATE SULFERTANSFERASE"/>
    <property type="match status" value="1"/>
</dbReference>
<dbReference type="AlphaFoldDB" id="A0A176QE78"/>
<dbReference type="InterPro" id="IPR045078">
    <property type="entry name" value="TST/MPST-like"/>
</dbReference>
<dbReference type="InterPro" id="IPR036873">
    <property type="entry name" value="Rhodanese-like_dom_sf"/>
</dbReference>
<protein>
    <submittedName>
        <fullName evidence="4">3-mercaptopyruvate sulfurtransferase</fullName>
    </submittedName>
</protein>
<dbReference type="GO" id="GO:0004792">
    <property type="term" value="F:thiosulfate-cyanide sulfurtransferase activity"/>
    <property type="evidence" value="ECO:0007669"/>
    <property type="project" value="InterPro"/>
</dbReference>
<feature type="domain" description="Rhodanese" evidence="3">
    <location>
        <begin position="160"/>
        <end position="273"/>
    </location>
</feature>
<dbReference type="PROSITE" id="PS50206">
    <property type="entry name" value="RHODANESE_3"/>
    <property type="match status" value="2"/>
</dbReference>
<keyword evidence="1 4" id="KW-0808">Transferase</keyword>
<dbReference type="Gene3D" id="3.40.250.10">
    <property type="entry name" value="Rhodanese-like domain"/>
    <property type="match status" value="2"/>
</dbReference>
<dbReference type="PROSITE" id="PS00380">
    <property type="entry name" value="RHODANESE_1"/>
    <property type="match status" value="1"/>
</dbReference>
<dbReference type="SUPFAM" id="SSF52821">
    <property type="entry name" value="Rhodanese/Cell cycle control phosphatase"/>
    <property type="match status" value="2"/>
</dbReference>
<feature type="domain" description="Rhodanese" evidence="3">
    <location>
        <begin position="15"/>
        <end position="132"/>
    </location>
</feature>
<reference evidence="4 5" key="1">
    <citation type="submission" date="2016-01" db="EMBL/GenBank/DDBJ databases">
        <title>Janibacter melonis strain CD11_4 genome sequencing and assembly.</title>
        <authorList>
            <person name="Nair G.R."/>
            <person name="Kaur G."/>
            <person name="Chander A.M."/>
            <person name="Mayilraj S."/>
        </authorList>
    </citation>
    <scope>NUCLEOTIDE SEQUENCE [LARGE SCALE GENOMIC DNA]</scope>
    <source>
        <strain evidence="4 5">CD11-4</strain>
    </source>
</reference>
<evidence type="ECO:0000256" key="2">
    <source>
        <dbReference type="ARBA" id="ARBA00022737"/>
    </source>
</evidence>
<dbReference type="CDD" id="cd01448">
    <property type="entry name" value="TST_Repeat_1"/>
    <property type="match status" value="1"/>
</dbReference>
<dbReference type="InterPro" id="IPR001763">
    <property type="entry name" value="Rhodanese-like_dom"/>
</dbReference>
<keyword evidence="2" id="KW-0677">Repeat</keyword>
<keyword evidence="5" id="KW-1185">Reference proteome</keyword>
<evidence type="ECO:0000259" key="3">
    <source>
        <dbReference type="PROSITE" id="PS50206"/>
    </source>
</evidence>
<dbReference type="CDD" id="cd01449">
    <property type="entry name" value="TST_Repeat_2"/>
    <property type="match status" value="1"/>
</dbReference>
<dbReference type="Proteomes" id="UP000076976">
    <property type="component" value="Unassembled WGS sequence"/>
</dbReference>
<dbReference type="STRING" id="262209.AWH69_08715"/>
<dbReference type="EMBL" id="LQZG01000002">
    <property type="protein sequence ID" value="OAB88068.1"/>
    <property type="molecule type" value="Genomic_DNA"/>
</dbReference>
<dbReference type="InterPro" id="IPR001307">
    <property type="entry name" value="Thiosulphate_STrfase_CS"/>
</dbReference>
<name>A0A176QE78_9MICO</name>
<evidence type="ECO:0000256" key="1">
    <source>
        <dbReference type="ARBA" id="ARBA00022679"/>
    </source>
</evidence>
<dbReference type="SMART" id="SM00450">
    <property type="entry name" value="RHOD"/>
    <property type="match status" value="2"/>
</dbReference>
<keyword evidence="4" id="KW-0670">Pyruvate</keyword>
<dbReference type="Pfam" id="PF00581">
    <property type="entry name" value="Rhodanese"/>
    <property type="match status" value="2"/>
</dbReference>
<gene>
    <name evidence="4" type="ORF">AWH69_08715</name>
</gene>
<accession>A0A176QE78</accession>
<proteinExistence type="predicted"/>
<evidence type="ECO:0000313" key="5">
    <source>
        <dbReference type="Proteomes" id="UP000076976"/>
    </source>
</evidence>
<sequence>MSTLLTPAALDAMRQRPDVVVLDVQYELGGTPSAQLYAAGHLPGAAPVDLDSVLAGPPGAGGRHPLPDPEVLQEGLRAAGVRAESTVVVYDQRTSLSAARAWWVLRWAGVEDVRVLDGGLSAWRDAGLPVSTEPDPVEPGDVVVRPGSLPVLDADGAARVAQEGLLLDARTPERFRGESEPIDPVAGHVPGATNLPMGELVRPDGRLLPPGELRERLHALGLHASDATPVGTYCGSGVTAAHTALALAEIGVTAVPYIGSWSEWVADPSRPVATGA</sequence>
<evidence type="ECO:0000313" key="4">
    <source>
        <dbReference type="EMBL" id="OAB88068.1"/>
    </source>
</evidence>